<dbReference type="HOGENOM" id="CLU_937400_0_0_1"/>
<sequence>MALATMLPLLLLPLLLTLHPSVRSLTATKNNASSSSASFSAFHGQPARALNMELLCGRSVAVCRLPALYKMCFFASSPMHPALAPLTVFCTRQPALGHWLAASATNASNVPFPHRVMATPAARRLPTSRAASHVDKSPPRPTSHVATEALVPRQWLPEVAHQVGKIGVRLRMLDSRVPIGRHQVFPVTAANPNLAYPTPALRIPSLQENLGSSQMIGRTTSTSALPFASGPPCAPLPKGCLARPANGTRCGNYPPALCPALPCPASTLDRRTLASPCPPAAAKNGMRKYFQKHATIY</sequence>
<evidence type="ECO:0000256" key="1">
    <source>
        <dbReference type="SAM" id="SignalP"/>
    </source>
</evidence>
<gene>
    <name evidence="2" type="ORF">SETTUDRAFT_37313</name>
</gene>
<accession>R0IYP6</accession>
<feature type="chain" id="PRO_5004343729" evidence="1">
    <location>
        <begin position="25"/>
        <end position="297"/>
    </location>
</feature>
<dbReference type="RefSeq" id="XP_008022459.1">
    <property type="nucleotide sequence ID" value="XM_008024268.1"/>
</dbReference>
<reference evidence="2 3" key="2">
    <citation type="journal article" date="2013" name="PLoS Genet.">
        <title>Comparative genome structure, secondary metabolite, and effector coding capacity across Cochliobolus pathogens.</title>
        <authorList>
            <person name="Condon B.J."/>
            <person name="Leng Y."/>
            <person name="Wu D."/>
            <person name="Bushley K.E."/>
            <person name="Ohm R.A."/>
            <person name="Otillar R."/>
            <person name="Martin J."/>
            <person name="Schackwitz W."/>
            <person name="Grimwood J."/>
            <person name="MohdZainudin N."/>
            <person name="Xue C."/>
            <person name="Wang R."/>
            <person name="Manning V.A."/>
            <person name="Dhillon B."/>
            <person name="Tu Z.J."/>
            <person name="Steffenson B.J."/>
            <person name="Salamov A."/>
            <person name="Sun H."/>
            <person name="Lowry S."/>
            <person name="LaButti K."/>
            <person name="Han J."/>
            <person name="Copeland A."/>
            <person name="Lindquist E."/>
            <person name="Barry K."/>
            <person name="Schmutz J."/>
            <person name="Baker S.E."/>
            <person name="Ciuffetti L.M."/>
            <person name="Grigoriev I.V."/>
            <person name="Zhong S."/>
            <person name="Turgeon B.G."/>
        </authorList>
    </citation>
    <scope>NUCLEOTIDE SEQUENCE [LARGE SCALE GENOMIC DNA]</scope>
    <source>
        <strain evidence="3">28A</strain>
    </source>
</reference>
<proteinExistence type="predicted"/>
<protein>
    <submittedName>
        <fullName evidence="2">Uncharacterized protein</fullName>
    </submittedName>
</protein>
<evidence type="ECO:0000313" key="3">
    <source>
        <dbReference type="Proteomes" id="UP000016935"/>
    </source>
</evidence>
<organism evidence="2 3">
    <name type="scientific">Exserohilum turcicum (strain 28A)</name>
    <name type="common">Northern leaf blight fungus</name>
    <name type="synonym">Setosphaeria turcica</name>
    <dbReference type="NCBI Taxonomy" id="671987"/>
    <lineage>
        <taxon>Eukaryota</taxon>
        <taxon>Fungi</taxon>
        <taxon>Dikarya</taxon>
        <taxon>Ascomycota</taxon>
        <taxon>Pezizomycotina</taxon>
        <taxon>Dothideomycetes</taxon>
        <taxon>Pleosporomycetidae</taxon>
        <taxon>Pleosporales</taxon>
        <taxon>Pleosporineae</taxon>
        <taxon>Pleosporaceae</taxon>
        <taxon>Exserohilum</taxon>
    </lineage>
</organism>
<name>R0IYP6_EXST2</name>
<dbReference type="AlphaFoldDB" id="R0IYP6"/>
<dbReference type="Proteomes" id="UP000016935">
    <property type="component" value="Unassembled WGS sequence"/>
</dbReference>
<dbReference type="GeneID" id="19404242"/>
<keyword evidence="3" id="KW-1185">Reference proteome</keyword>
<feature type="signal peptide" evidence="1">
    <location>
        <begin position="1"/>
        <end position="24"/>
    </location>
</feature>
<reference evidence="2 3" key="1">
    <citation type="journal article" date="2012" name="PLoS Pathog.">
        <title>Diverse lifestyles and strategies of plant pathogenesis encoded in the genomes of eighteen Dothideomycetes fungi.</title>
        <authorList>
            <person name="Ohm R.A."/>
            <person name="Feau N."/>
            <person name="Henrissat B."/>
            <person name="Schoch C.L."/>
            <person name="Horwitz B.A."/>
            <person name="Barry K.W."/>
            <person name="Condon B.J."/>
            <person name="Copeland A.C."/>
            <person name="Dhillon B."/>
            <person name="Glaser F."/>
            <person name="Hesse C.N."/>
            <person name="Kosti I."/>
            <person name="LaButti K."/>
            <person name="Lindquist E.A."/>
            <person name="Lucas S."/>
            <person name="Salamov A.A."/>
            <person name="Bradshaw R.E."/>
            <person name="Ciuffetti L."/>
            <person name="Hamelin R.C."/>
            <person name="Kema G.H.J."/>
            <person name="Lawrence C."/>
            <person name="Scott J.A."/>
            <person name="Spatafora J.W."/>
            <person name="Turgeon B.G."/>
            <person name="de Wit P.J.G.M."/>
            <person name="Zhong S."/>
            <person name="Goodwin S.B."/>
            <person name="Grigoriev I.V."/>
        </authorList>
    </citation>
    <scope>NUCLEOTIDE SEQUENCE [LARGE SCALE GENOMIC DNA]</scope>
    <source>
        <strain evidence="3">28A</strain>
    </source>
</reference>
<dbReference type="EMBL" id="KB908504">
    <property type="protein sequence ID" value="EOA89646.1"/>
    <property type="molecule type" value="Genomic_DNA"/>
</dbReference>
<keyword evidence="1" id="KW-0732">Signal</keyword>
<evidence type="ECO:0000313" key="2">
    <source>
        <dbReference type="EMBL" id="EOA89646.1"/>
    </source>
</evidence>